<keyword evidence="2" id="KW-0472">Membrane</keyword>
<keyword evidence="5" id="KW-1185">Reference proteome</keyword>
<dbReference type="PANTHER" id="PTHR10937">
    <property type="entry name" value="GLUCOSAMINE--FRUCTOSE-6-PHOSPHATE AMINOTRANSFERASE, ISOMERIZING"/>
    <property type="match status" value="1"/>
</dbReference>
<dbReference type="CDD" id="cd05009">
    <property type="entry name" value="SIS_GlmS_GlmD_2"/>
    <property type="match status" value="1"/>
</dbReference>
<dbReference type="EMBL" id="CP048268">
    <property type="protein sequence ID" value="QYN52202.1"/>
    <property type="molecule type" value="Genomic_DNA"/>
</dbReference>
<dbReference type="RefSeq" id="WP_220220677.1">
    <property type="nucleotide sequence ID" value="NZ_CP048268.1"/>
</dbReference>
<proteinExistence type="predicted"/>
<dbReference type="PANTHER" id="PTHR10937:SF17">
    <property type="entry name" value="GLUCOSAMINE-FRUCTOSE-6-PHOSPHATE AMINOTRANSFERASE"/>
    <property type="match status" value="1"/>
</dbReference>
<evidence type="ECO:0000259" key="3">
    <source>
        <dbReference type="PROSITE" id="PS51464"/>
    </source>
</evidence>
<evidence type="ECO:0000256" key="1">
    <source>
        <dbReference type="ARBA" id="ARBA00022737"/>
    </source>
</evidence>
<sequence>MKSMSYYVNSEASVYQQIRTNYQELLKPMINSFKTNETKYKSIVIFATGSSSNAAYGALPLMTERLGISVYVEEPSIAANYQNHFQDDILYIAISQGGHSASTIKVVKELLAKKITVFVLTSDLNSPIAQTGAQLIEMGMGIEEMPYVTLGYSVTILLLILFAIEAAHQTKRLSSKGYEKDIKEIDRIIENLPHIVQQSERWADRYVNENSELKRIYFIGYGAAYGVAREGETKITETVHITAQGKELEEYMHGPYIGMHASDRFIFIEPQGKLEGRAKKLQHFLRLHAKHVTVITSYNCTNDEVDSLNLKTDVNELLTSLFMTIPIHLLAYKLAKAREINLEVPAYPEFDEITKSKL</sequence>
<evidence type="ECO:0000313" key="4">
    <source>
        <dbReference type="EMBL" id="QYN52202.1"/>
    </source>
</evidence>
<dbReference type="Pfam" id="PF01380">
    <property type="entry name" value="SIS"/>
    <property type="match status" value="2"/>
</dbReference>
<reference evidence="4 5" key="1">
    <citation type="submission" date="2020-01" db="EMBL/GenBank/DDBJ databases">
        <title>Vast differences in strain-level diversity in the gut microbiota of two closely related honey bee species.</title>
        <authorList>
            <person name="Ellegaard K.M."/>
            <person name="Suenami S."/>
            <person name="Miyazaki R."/>
            <person name="Engel P."/>
        </authorList>
    </citation>
    <scope>NUCLEOTIDE SEQUENCE [LARGE SCALE GENOMIC DNA]</scope>
    <source>
        <strain evidence="4 5">ESL0416</strain>
    </source>
</reference>
<evidence type="ECO:0000256" key="2">
    <source>
        <dbReference type="SAM" id="Phobius"/>
    </source>
</evidence>
<keyword evidence="2" id="KW-1133">Transmembrane helix</keyword>
<dbReference type="InterPro" id="IPR001347">
    <property type="entry name" value="SIS_dom"/>
</dbReference>
<gene>
    <name evidence="4" type="ORF">GYM71_01625</name>
</gene>
<keyword evidence="2" id="KW-0812">Transmembrane</keyword>
<dbReference type="CDD" id="cd05008">
    <property type="entry name" value="SIS_GlmS_GlmD_1"/>
    <property type="match status" value="1"/>
</dbReference>
<dbReference type="SUPFAM" id="SSF53697">
    <property type="entry name" value="SIS domain"/>
    <property type="match status" value="1"/>
</dbReference>
<dbReference type="InterPro" id="IPR046348">
    <property type="entry name" value="SIS_dom_sf"/>
</dbReference>
<keyword evidence="1" id="KW-0677">Repeat</keyword>
<feature type="transmembrane region" description="Helical" evidence="2">
    <location>
        <begin position="145"/>
        <end position="164"/>
    </location>
</feature>
<dbReference type="PROSITE" id="PS51464">
    <property type="entry name" value="SIS"/>
    <property type="match status" value="1"/>
</dbReference>
<organism evidence="4 5">
    <name type="scientific">Lactobacillus panisapium</name>
    <dbReference type="NCBI Taxonomy" id="2012495"/>
    <lineage>
        <taxon>Bacteria</taxon>
        <taxon>Bacillati</taxon>
        <taxon>Bacillota</taxon>
        <taxon>Bacilli</taxon>
        <taxon>Lactobacillales</taxon>
        <taxon>Lactobacillaceae</taxon>
        <taxon>Lactobacillus</taxon>
    </lineage>
</organism>
<dbReference type="InterPro" id="IPR035466">
    <property type="entry name" value="GlmS/AgaS_SIS"/>
</dbReference>
<dbReference type="Gene3D" id="3.40.50.10490">
    <property type="entry name" value="Glucose-6-phosphate isomerase like protein, domain 1"/>
    <property type="match status" value="2"/>
</dbReference>
<dbReference type="InterPro" id="IPR035490">
    <property type="entry name" value="GlmS/FrlB_SIS"/>
</dbReference>
<accession>A0ABX8W8U6</accession>
<evidence type="ECO:0000313" key="5">
    <source>
        <dbReference type="Proteomes" id="UP000826550"/>
    </source>
</evidence>
<dbReference type="Proteomes" id="UP000826550">
    <property type="component" value="Chromosome"/>
</dbReference>
<name>A0ABX8W8U6_9LACO</name>
<protein>
    <submittedName>
        <fullName evidence="4">SIS domain-containing protein</fullName>
    </submittedName>
</protein>
<feature type="domain" description="SIS" evidence="3">
    <location>
        <begin position="29"/>
        <end position="172"/>
    </location>
</feature>